<reference evidence="1" key="1">
    <citation type="submission" date="2023-04" db="EMBL/GenBank/DDBJ databases">
        <title>Genome Encyclopedia of Bacteria and Archaea VI: Functional Genomics of Type Strains.</title>
        <authorList>
            <person name="Whitman W."/>
        </authorList>
    </citation>
    <scope>NUCLEOTIDE SEQUENCE</scope>
    <source>
        <strain evidence="1">Enz.4-51</strain>
    </source>
</reference>
<dbReference type="PANTHER" id="PTHR36922">
    <property type="entry name" value="BLL2446 PROTEIN"/>
    <property type="match status" value="1"/>
</dbReference>
<evidence type="ECO:0008006" key="3">
    <source>
        <dbReference type="Google" id="ProtNLM"/>
    </source>
</evidence>
<keyword evidence="2" id="KW-1185">Reference proteome</keyword>
<dbReference type="PANTHER" id="PTHR36922:SF1">
    <property type="entry name" value="DUF1993 DOMAIN-CONTAINING PROTEIN"/>
    <property type="match status" value="1"/>
</dbReference>
<proteinExistence type="predicted"/>
<dbReference type="Proteomes" id="UP001161160">
    <property type="component" value="Unassembled WGS sequence"/>
</dbReference>
<dbReference type="EMBL" id="JARXYA010000002">
    <property type="protein sequence ID" value="MDH6503120.1"/>
    <property type="molecule type" value="Genomic_DNA"/>
</dbReference>
<dbReference type="InterPro" id="IPR018531">
    <property type="entry name" value="DUF1993"/>
</dbReference>
<accession>A0AA43M7L6</accession>
<name>A0AA43M7L6_9BURK</name>
<evidence type="ECO:0000313" key="1">
    <source>
        <dbReference type="EMBL" id="MDH6503120.1"/>
    </source>
</evidence>
<dbReference type="GeneID" id="83595370"/>
<protein>
    <recommendedName>
        <fullName evidence="3">DUF1993 domain-containing protein</fullName>
    </recommendedName>
</protein>
<gene>
    <name evidence="1" type="ORF">M2127_000407</name>
</gene>
<dbReference type="AlphaFoldDB" id="A0AA43M7L6"/>
<comment type="caution">
    <text evidence="1">The sequence shown here is derived from an EMBL/GenBank/DDBJ whole genome shotgun (WGS) entry which is preliminary data.</text>
</comment>
<sequence length="167" mass="18735">MSLTMYQASAPQIKKMLLNLSALLKKGEAFAASKNINESVLVDGRLFPDMFPLSKQVQIACDQAKGGMARLAGLEPPKFDDNETTLAQLQERIAQTVTFLDTIKPEQIDGSEAKEIKFSIKEWNFEFVGQQYLLTWVIPNFYFHVTTAYNILRHNGVEIGKSDFLGA</sequence>
<dbReference type="Gene3D" id="1.20.120.450">
    <property type="entry name" value="dinb family like domain"/>
    <property type="match status" value="1"/>
</dbReference>
<evidence type="ECO:0000313" key="2">
    <source>
        <dbReference type="Proteomes" id="UP001161160"/>
    </source>
</evidence>
<dbReference type="InterPro" id="IPR034660">
    <property type="entry name" value="DinB/YfiT-like"/>
</dbReference>
<dbReference type="RefSeq" id="WP_076023046.1">
    <property type="nucleotide sequence ID" value="NZ_JARXVV010000005.1"/>
</dbReference>
<dbReference type="Pfam" id="PF09351">
    <property type="entry name" value="DUF1993"/>
    <property type="match status" value="1"/>
</dbReference>
<dbReference type="SUPFAM" id="SSF109854">
    <property type="entry name" value="DinB/YfiT-like putative metalloenzymes"/>
    <property type="match status" value="1"/>
</dbReference>
<organism evidence="1 2">
    <name type="scientific">Polynucleobacter sphagniphilus</name>
    <dbReference type="NCBI Taxonomy" id="1743169"/>
    <lineage>
        <taxon>Bacteria</taxon>
        <taxon>Pseudomonadati</taxon>
        <taxon>Pseudomonadota</taxon>
        <taxon>Betaproteobacteria</taxon>
        <taxon>Burkholderiales</taxon>
        <taxon>Burkholderiaceae</taxon>
        <taxon>Polynucleobacter</taxon>
    </lineage>
</organism>